<feature type="domain" description="Zinc finger DksA/TraR C4-type" evidence="5">
    <location>
        <begin position="76"/>
        <end position="103"/>
    </location>
</feature>
<dbReference type="RefSeq" id="WP_114929913.1">
    <property type="nucleotide sequence ID" value="NZ_CP031229.1"/>
</dbReference>
<feature type="zinc finger region" description="dksA C4-type" evidence="4">
    <location>
        <begin position="81"/>
        <end position="105"/>
    </location>
</feature>
<dbReference type="Proteomes" id="UP000253790">
    <property type="component" value="Chromosome"/>
</dbReference>
<keyword evidence="1" id="KW-0479">Metal-binding</keyword>
<dbReference type="OrthoDB" id="1121111at2"/>
<dbReference type="Pfam" id="PF01258">
    <property type="entry name" value="zf-dskA_traR"/>
    <property type="match status" value="1"/>
</dbReference>
<dbReference type="SUPFAM" id="SSF57716">
    <property type="entry name" value="Glucocorticoid receptor-like (DNA-binding domain)"/>
    <property type="match status" value="1"/>
</dbReference>
<protein>
    <submittedName>
        <fullName evidence="6">TraR/DksA family transcriptional regulator</fullName>
    </submittedName>
</protein>
<evidence type="ECO:0000313" key="6">
    <source>
        <dbReference type="EMBL" id="AXH97492.1"/>
    </source>
</evidence>
<dbReference type="EMBL" id="CP031229">
    <property type="protein sequence ID" value="AXH97492.1"/>
    <property type="molecule type" value="Genomic_DNA"/>
</dbReference>
<dbReference type="GO" id="GO:0008270">
    <property type="term" value="F:zinc ion binding"/>
    <property type="evidence" value="ECO:0007669"/>
    <property type="project" value="UniProtKB-KW"/>
</dbReference>
<dbReference type="PANTHER" id="PTHR33823:SF4">
    <property type="entry name" value="GENERAL STRESS PROTEIN 16O"/>
    <property type="match status" value="1"/>
</dbReference>
<evidence type="ECO:0000256" key="1">
    <source>
        <dbReference type="ARBA" id="ARBA00022723"/>
    </source>
</evidence>
<keyword evidence="7" id="KW-1185">Reference proteome</keyword>
<dbReference type="Gene3D" id="1.20.120.910">
    <property type="entry name" value="DksA, coiled-coil domain"/>
    <property type="match status" value="1"/>
</dbReference>
<dbReference type="PANTHER" id="PTHR33823">
    <property type="entry name" value="RNA POLYMERASE-BINDING TRANSCRIPTION FACTOR DKSA-RELATED"/>
    <property type="match status" value="1"/>
</dbReference>
<gene>
    <name evidence="6" type="ORF">DV701_16455</name>
</gene>
<dbReference type="InterPro" id="IPR000962">
    <property type="entry name" value="Znf_DskA_TraR"/>
</dbReference>
<dbReference type="KEGG" id="orn:DV701_16455"/>
<keyword evidence="2" id="KW-0863">Zinc-finger</keyword>
<evidence type="ECO:0000256" key="3">
    <source>
        <dbReference type="ARBA" id="ARBA00022833"/>
    </source>
</evidence>
<evidence type="ECO:0000313" key="7">
    <source>
        <dbReference type="Proteomes" id="UP000253790"/>
    </source>
</evidence>
<organism evidence="6 7">
    <name type="scientific">Ornithinimicrobium avium</name>
    <dbReference type="NCBI Taxonomy" id="2283195"/>
    <lineage>
        <taxon>Bacteria</taxon>
        <taxon>Bacillati</taxon>
        <taxon>Actinomycetota</taxon>
        <taxon>Actinomycetes</taxon>
        <taxon>Micrococcales</taxon>
        <taxon>Ornithinimicrobiaceae</taxon>
        <taxon>Ornithinimicrobium</taxon>
    </lineage>
</organism>
<keyword evidence="3" id="KW-0862">Zinc</keyword>
<reference evidence="6 7" key="1">
    <citation type="submission" date="2018-07" db="EMBL/GenBank/DDBJ databases">
        <title>Complete genome sequencing of Ornithinimicrobium sp. AMA3305.</title>
        <authorList>
            <person name="Bae J.-W."/>
        </authorList>
    </citation>
    <scope>NUCLEOTIDE SEQUENCE [LARGE SCALE GENOMIC DNA]</scope>
    <source>
        <strain evidence="6 7">AMA3305</strain>
    </source>
</reference>
<name>A0A345NR34_9MICO</name>
<evidence type="ECO:0000256" key="4">
    <source>
        <dbReference type="PROSITE-ProRule" id="PRU00510"/>
    </source>
</evidence>
<sequence length="107" mass="11532">MDEQVRATLLAKEAELVAQMEQLSEPAQDQGSISFGKRVGDGTAMAVDRLTAVSAHENLRGTLGQVRHALDRLDAGGYGVCEVCGESIPEGRLEARPWATRCLRHTA</sequence>
<dbReference type="PROSITE" id="PS51128">
    <property type="entry name" value="ZF_DKSA_2"/>
    <property type="match status" value="1"/>
</dbReference>
<accession>A0A345NR34</accession>
<evidence type="ECO:0000259" key="5">
    <source>
        <dbReference type="Pfam" id="PF01258"/>
    </source>
</evidence>
<evidence type="ECO:0000256" key="2">
    <source>
        <dbReference type="ARBA" id="ARBA00022771"/>
    </source>
</evidence>
<proteinExistence type="predicted"/>
<dbReference type="AlphaFoldDB" id="A0A345NR34"/>